<keyword evidence="6" id="KW-1185">Reference proteome</keyword>
<evidence type="ECO:0000313" key="5">
    <source>
        <dbReference type="EMBL" id="ACM18852.1"/>
    </source>
</evidence>
<dbReference type="eggNOG" id="COG0640">
    <property type="taxonomic scope" value="Bacteria"/>
</dbReference>
<dbReference type="CDD" id="cd00090">
    <property type="entry name" value="HTH_ARSR"/>
    <property type="match status" value="1"/>
</dbReference>
<dbReference type="InterPro" id="IPR036388">
    <property type="entry name" value="WH-like_DNA-bd_sf"/>
</dbReference>
<evidence type="ECO:0000256" key="3">
    <source>
        <dbReference type="ARBA" id="ARBA00023163"/>
    </source>
</evidence>
<dbReference type="EMBL" id="CP001390">
    <property type="protein sequence ID" value="ACM18852.1"/>
    <property type="molecule type" value="Genomic_DNA"/>
</dbReference>
<reference evidence="5 6" key="1">
    <citation type="submission" date="2009-01" db="EMBL/GenBank/DDBJ databases">
        <title>Complete sequence of Geobacter sp. FRC-32.</title>
        <authorList>
            <consortium name="US DOE Joint Genome Institute"/>
            <person name="Lucas S."/>
            <person name="Copeland A."/>
            <person name="Lapidus A."/>
            <person name="Glavina del Rio T."/>
            <person name="Dalin E."/>
            <person name="Tice H."/>
            <person name="Bruce D."/>
            <person name="Goodwin L."/>
            <person name="Pitluck S."/>
            <person name="Saunders E."/>
            <person name="Brettin T."/>
            <person name="Detter J.C."/>
            <person name="Han C."/>
            <person name="Larimer F."/>
            <person name="Land M."/>
            <person name="Hauser L."/>
            <person name="Kyrpides N."/>
            <person name="Ovchinnikova G."/>
            <person name="Kostka J."/>
            <person name="Richardson P."/>
        </authorList>
    </citation>
    <scope>NUCLEOTIDE SEQUENCE [LARGE SCALE GENOMIC DNA]</scope>
    <source>
        <strain evidence="6">DSM 22248 / JCM 15807 / FRC-32</strain>
    </source>
</reference>
<dbReference type="Gene3D" id="1.10.10.10">
    <property type="entry name" value="Winged helix-like DNA-binding domain superfamily/Winged helix DNA-binding domain"/>
    <property type="match status" value="1"/>
</dbReference>
<gene>
    <name evidence="5" type="ordered locus">Geob_0483</name>
</gene>
<dbReference type="GO" id="GO:0003677">
    <property type="term" value="F:DNA binding"/>
    <property type="evidence" value="ECO:0007669"/>
    <property type="project" value="UniProtKB-KW"/>
</dbReference>
<feature type="domain" description="HTH arsR-type" evidence="4">
    <location>
        <begin position="1"/>
        <end position="92"/>
    </location>
</feature>
<keyword evidence="3" id="KW-0804">Transcription</keyword>
<dbReference type="PROSITE" id="PS50987">
    <property type="entry name" value="HTH_ARSR_2"/>
    <property type="match status" value="1"/>
</dbReference>
<evidence type="ECO:0000256" key="2">
    <source>
        <dbReference type="ARBA" id="ARBA00023125"/>
    </source>
</evidence>
<dbReference type="InterPro" id="IPR001845">
    <property type="entry name" value="HTH_ArsR_DNA-bd_dom"/>
</dbReference>
<dbReference type="InterPro" id="IPR051011">
    <property type="entry name" value="Metal_resp_trans_reg"/>
</dbReference>
<dbReference type="HOGENOM" id="CLU_097806_6_1_7"/>
<dbReference type="NCBIfam" id="NF033788">
    <property type="entry name" value="HTH_metalloreg"/>
    <property type="match status" value="1"/>
</dbReference>
<dbReference type="PANTHER" id="PTHR43132:SF2">
    <property type="entry name" value="ARSENICAL RESISTANCE OPERON REPRESSOR ARSR-RELATED"/>
    <property type="match status" value="1"/>
</dbReference>
<organism evidence="5 6">
    <name type="scientific">Geotalea daltonii (strain DSM 22248 / JCM 15807 / FRC-32)</name>
    <name type="common">Geobacter daltonii</name>
    <dbReference type="NCBI Taxonomy" id="316067"/>
    <lineage>
        <taxon>Bacteria</taxon>
        <taxon>Pseudomonadati</taxon>
        <taxon>Thermodesulfobacteriota</taxon>
        <taxon>Desulfuromonadia</taxon>
        <taxon>Geobacterales</taxon>
        <taxon>Geobacteraceae</taxon>
        <taxon>Geotalea</taxon>
    </lineage>
</organism>
<dbReference type="SUPFAM" id="SSF46785">
    <property type="entry name" value="Winged helix' DNA-binding domain"/>
    <property type="match status" value="1"/>
</dbReference>
<dbReference type="KEGG" id="geo:Geob_0483"/>
<sequence>MTVEEQALLIRILGHPVRLRIVTELGDRCVCVKEMWQHLCLPQAVVSQHLKVLKESGIVTARREGTRVCYSLQAELMAELVTVLSPRKVPAPCASDPSGRQ</sequence>
<protein>
    <submittedName>
        <fullName evidence="5">Helix-turn-helix transcriptional regulator, ArsR family</fullName>
    </submittedName>
</protein>
<dbReference type="InterPro" id="IPR011991">
    <property type="entry name" value="ArsR-like_HTH"/>
</dbReference>
<dbReference type="GO" id="GO:0003700">
    <property type="term" value="F:DNA-binding transcription factor activity"/>
    <property type="evidence" value="ECO:0007669"/>
    <property type="project" value="InterPro"/>
</dbReference>
<dbReference type="RefSeq" id="WP_012645581.1">
    <property type="nucleotide sequence ID" value="NC_011979.1"/>
</dbReference>
<dbReference type="Proteomes" id="UP000007721">
    <property type="component" value="Chromosome"/>
</dbReference>
<dbReference type="InterPro" id="IPR036390">
    <property type="entry name" value="WH_DNA-bd_sf"/>
</dbReference>
<dbReference type="OrthoDB" id="9800049at2"/>
<dbReference type="PRINTS" id="PR00778">
    <property type="entry name" value="HTHARSR"/>
</dbReference>
<dbReference type="STRING" id="316067.Geob_0483"/>
<dbReference type="AlphaFoldDB" id="B9LZN8"/>
<dbReference type="Pfam" id="PF01022">
    <property type="entry name" value="HTH_5"/>
    <property type="match status" value="1"/>
</dbReference>
<keyword evidence="1" id="KW-0805">Transcription regulation</keyword>
<keyword evidence="2" id="KW-0238">DNA-binding</keyword>
<evidence type="ECO:0000256" key="1">
    <source>
        <dbReference type="ARBA" id="ARBA00023015"/>
    </source>
</evidence>
<proteinExistence type="predicted"/>
<dbReference type="SMART" id="SM00418">
    <property type="entry name" value="HTH_ARSR"/>
    <property type="match status" value="1"/>
</dbReference>
<accession>B9LZN8</accession>
<evidence type="ECO:0000313" key="6">
    <source>
        <dbReference type="Proteomes" id="UP000007721"/>
    </source>
</evidence>
<name>B9LZN8_GEODF</name>
<evidence type="ECO:0000259" key="4">
    <source>
        <dbReference type="PROSITE" id="PS50987"/>
    </source>
</evidence>
<dbReference type="PANTHER" id="PTHR43132">
    <property type="entry name" value="ARSENICAL RESISTANCE OPERON REPRESSOR ARSR-RELATED"/>
    <property type="match status" value="1"/>
</dbReference>